<sequence>MSKENVSSQTVNEMLTEMVRKSGLPCKRKSFSGQIAFINSRQRNVEKFKEKSKPACEGFGTQPYAVLLALRSPKLQLFPHLRQLRPENER</sequence>
<accession>A0AAD3SAA9</accession>
<keyword evidence="2" id="KW-1185">Reference proteome</keyword>
<evidence type="ECO:0000313" key="2">
    <source>
        <dbReference type="Proteomes" id="UP001279734"/>
    </source>
</evidence>
<reference evidence="1" key="1">
    <citation type="submission" date="2023-05" db="EMBL/GenBank/DDBJ databases">
        <title>Nepenthes gracilis genome sequencing.</title>
        <authorList>
            <person name="Fukushima K."/>
        </authorList>
    </citation>
    <scope>NUCLEOTIDE SEQUENCE</scope>
    <source>
        <strain evidence="1">SING2019-196</strain>
    </source>
</reference>
<evidence type="ECO:0000313" key="1">
    <source>
        <dbReference type="EMBL" id="GMH07428.1"/>
    </source>
</evidence>
<protein>
    <submittedName>
        <fullName evidence="1">Uncharacterized protein</fullName>
    </submittedName>
</protein>
<comment type="caution">
    <text evidence="1">The sequence shown here is derived from an EMBL/GenBank/DDBJ whole genome shotgun (WGS) entry which is preliminary data.</text>
</comment>
<proteinExistence type="predicted"/>
<gene>
    <name evidence="1" type="ORF">Nepgr_009268</name>
</gene>
<dbReference type="EMBL" id="BSYO01000007">
    <property type="protein sequence ID" value="GMH07428.1"/>
    <property type="molecule type" value="Genomic_DNA"/>
</dbReference>
<name>A0AAD3SAA9_NEPGR</name>
<organism evidence="1 2">
    <name type="scientific">Nepenthes gracilis</name>
    <name type="common">Slender pitcher plant</name>
    <dbReference type="NCBI Taxonomy" id="150966"/>
    <lineage>
        <taxon>Eukaryota</taxon>
        <taxon>Viridiplantae</taxon>
        <taxon>Streptophyta</taxon>
        <taxon>Embryophyta</taxon>
        <taxon>Tracheophyta</taxon>
        <taxon>Spermatophyta</taxon>
        <taxon>Magnoliopsida</taxon>
        <taxon>eudicotyledons</taxon>
        <taxon>Gunneridae</taxon>
        <taxon>Pentapetalae</taxon>
        <taxon>Caryophyllales</taxon>
        <taxon>Nepenthaceae</taxon>
        <taxon>Nepenthes</taxon>
    </lineage>
</organism>
<dbReference type="Proteomes" id="UP001279734">
    <property type="component" value="Unassembled WGS sequence"/>
</dbReference>
<dbReference type="AlphaFoldDB" id="A0AAD3SAA9"/>